<accession>A0A9J9LBH4</accession>
<dbReference type="PROSITE" id="PS51725">
    <property type="entry name" value="ABM"/>
    <property type="match status" value="1"/>
</dbReference>
<sequence>MIGVMMIVRTKPGRAREFARLTAKLQRDVRANEPDALIWQVMRADDDPDLFYFTELFATAEAHAAHPGMPYHVAMSAAGWDCVEGDPEVRLCTPLTDGDIEGESE</sequence>
<dbReference type="GO" id="GO:0004497">
    <property type="term" value="F:monooxygenase activity"/>
    <property type="evidence" value="ECO:0007669"/>
    <property type="project" value="UniProtKB-KW"/>
</dbReference>
<dbReference type="InterPro" id="IPR011008">
    <property type="entry name" value="Dimeric_a/b-barrel"/>
</dbReference>
<dbReference type="KEGG" id="swi:Swit_1061"/>
<dbReference type="EMBL" id="CP000699">
    <property type="protein sequence ID" value="ABQ67427.1"/>
    <property type="molecule type" value="Genomic_DNA"/>
</dbReference>
<keyword evidence="3" id="KW-1185">Reference proteome</keyword>
<evidence type="ECO:0000259" key="1">
    <source>
        <dbReference type="PROSITE" id="PS51725"/>
    </source>
</evidence>
<dbReference type="AlphaFoldDB" id="A0A9J9LBH4"/>
<protein>
    <submittedName>
        <fullName evidence="2">Antibiotic biosynthesis monooxygenase</fullName>
    </submittedName>
</protein>
<gene>
    <name evidence="2" type="ordered locus">Swit_1061</name>
</gene>
<dbReference type="Pfam" id="PF03992">
    <property type="entry name" value="ABM"/>
    <property type="match status" value="1"/>
</dbReference>
<feature type="domain" description="ABM" evidence="1">
    <location>
        <begin position="2"/>
        <end position="91"/>
    </location>
</feature>
<evidence type="ECO:0000313" key="2">
    <source>
        <dbReference type="EMBL" id="ABQ67427.1"/>
    </source>
</evidence>
<dbReference type="InterPro" id="IPR007138">
    <property type="entry name" value="ABM_dom"/>
</dbReference>
<keyword evidence="2" id="KW-0503">Monooxygenase</keyword>
<dbReference type="Proteomes" id="UP000001989">
    <property type="component" value="Chromosome"/>
</dbReference>
<reference evidence="2 3" key="1">
    <citation type="journal article" date="2010" name="J. Bacteriol.">
        <title>Genome sequence of the dioxin-mineralizing bacterium Sphingomonas wittichii RW1.</title>
        <authorList>
            <person name="Miller T.R."/>
            <person name="Delcher A.L."/>
            <person name="Salzberg S.L."/>
            <person name="Saunders E."/>
            <person name="Detter J.C."/>
            <person name="Halden R.U."/>
        </authorList>
    </citation>
    <scope>NUCLEOTIDE SEQUENCE [LARGE SCALE GENOMIC DNA]</scope>
    <source>
        <strain evidence="3">DSM 6014 / CCUG 31198 / JCM 15750 / NBRC 105917 / EY 4224 / RW1</strain>
    </source>
</reference>
<dbReference type="SUPFAM" id="SSF54909">
    <property type="entry name" value="Dimeric alpha+beta barrel"/>
    <property type="match status" value="1"/>
</dbReference>
<proteinExistence type="predicted"/>
<keyword evidence="2" id="KW-0560">Oxidoreductase</keyword>
<organism evidence="2 3">
    <name type="scientific">Rhizorhabdus wittichii (strain DSM 6014 / CCUG 31198 / JCM 15750 / NBRC 105917 / EY 4224 / RW1)</name>
    <name type="common">Sphingomonas wittichii</name>
    <dbReference type="NCBI Taxonomy" id="392499"/>
    <lineage>
        <taxon>Bacteria</taxon>
        <taxon>Pseudomonadati</taxon>
        <taxon>Pseudomonadota</taxon>
        <taxon>Alphaproteobacteria</taxon>
        <taxon>Sphingomonadales</taxon>
        <taxon>Sphingomonadaceae</taxon>
        <taxon>Rhizorhabdus</taxon>
    </lineage>
</organism>
<dbReference type="OrthoDB" id="287932at2"/>
<dbReference type="Gene3D" id="3.30.70.100">
    <property type="match status" value="1"/>
</dbReference>
<name>A0A9J9LBH4_RHIWR</name>
<evidence type="ECO:0000313" key="3">
    <source>
        <dbReference type="Proteomes" id="UP000001989"/>
    </source>
</evidence>